<accession>A0ABC8J141</accession>
<dbReference type="PANTHER" id="PTHR31384">
    <property type="entry name" value="AUXIN RESPONSE FACTOR 4-RELATED"/>
    <property type="match status" value="1"/>
</dbReference>
<protein>
    <recommendedName>
        <fullName evidence="2">Auxin response factor domain-containing protein</fullName>
    </recommendedName>
</protein>
<feature type="compositionally biased region" description="Polar residues" evidence="1">
    <location>
        <begin position="162"/>
        <end position="171"/>
    </location>
</feature>
<dbReference type="Pfam" id="PF06507">
    <property type="entry name" value="ARF_AD"/>
    <property type="match status" value="1"/>
</dbReference>
<proteinExistence type="predicted"/>
<evidence type="ECO:0000313" key="4">
    <source>
        <dbReference type="Proteomes" id="UP001642260"/>
    </source>
</evidence>
<dbReference type="Gene3D" id="2.30.30.1040">
    <property type="match status" value="1"/>
</dbReference>
<keyword evidence="4" id="KW-1185">Reference proteome</keyword>
<reference evidence="3 4" key="1">
    <citation type="submission" date="2022-03" db="EMBL/GenBank/DDBJ databases">
        <authorList>
            <person name="Macdonald S."/>
            <person name="Ahmed S."/>
            <person name="Newling K."/>
        </authorList>
    </citation>
    <scope>NUCLEOTIDE SEQUENCE [LARGE SCALE GENOMIC DNA]</scope>
</reference>
<dbReference type="PANTHER" id="PTHR31384:SF5">
    <property type="entry name" value="AUXIN RESPONSE FACTOR 3"/>
    <property type="match status" value="1"/>
</dbReference>
<feature type="domain" description="Auxin response factor" evidence="2">
    <location>
        <begin position="36"/>
        <end position="94"/>
    </location>
</feature>
<organism evidence="3 4">
    <name type="scientific">Eruca vesicaria subsp. sativa</name>
    <name type="common">Garden rocket</name>
    <name type="synonym">Eruca sativa</name>
    <dbReference type="NCBI Taxonomy" id="29727"/>
    <lineage>
        <taxon>Eukaryota</taxon>
        <taxon>Viridiplantae</taxon>
        <taxon>Streptophyta</taxon>
        <taxon>Embryophyta</taxon>
        <taxon>Tracheophyta</taxon>
        <taxon>Spermatophyta</taxon>
        <taxon>Magnoliopsida</taxon>
        <taxon>eudicotyledons</taxon>
        <taxon>Gunneridae</taxon>
        <taxon>Pentapetalae</taxon>
        <taxon>rosids</taxon>
        <taxon>malvids</taxon>
        <taxon>Brassicales</taxon>
        <taxon>Brassicaceae</taxon>
        <taxon>Brassiceae</taxon>
        <taxon>Eruca</taxon>
    </lineage>
</organism>
<evidence type="ECO:0000313" key="3">
    <source>
        <dbReference type="EMBL" id="CAH8309066.1"/>
    </source>
</evidence>
<evidence type="ECO:0000256" key="1">
    <source>
        <dbReference type="SAM" id="MobiDB-lite"/>
    </source>
</evidence>
<sequence>MNHNSFAEVAHAISTNIAFNIYYNPKITISLSYSNFIVPAPKFLKIVDYPFCIGMRFKARVESEDASERRSPGIITGISGLDPIRWPGSKWKCLLEIEPSGSVSNSGSFITTGPKRSRIGFTDIPVSEGIHATDFEESLRFQRVLQGQEKFMRRGSGEGSPPLNSTNTCSI</sequence>
<evidence type="ECO:0000259" key="2">
    <source>
        <dbReference type="Pfam" id="PF06507"/>
    </source>
</evidence>
<dbReference type="Proteomes" id="UP001642260">
    <property type="component" value="Unassembled WGS sequence"/>
</dbReference>
<dbReference type="EMBL" id="CAKOAT010069933">
    <property type="protein sequence ID" value="CAH8309066.1"/>
    <property type="molecule type" value="Genomic_DNA"/>
</dbReference>
<dbReference type="InterPro" id="IPR010525">
    <property type="entry name" value="ARF_dom"/>
</dbReference>
<name>A0ABC8J141_ERUVS</name>
<dbReference type="AlphaFoldDB" id="A0ABC8J141"/>
<gene>
    <name evidence="3" type="ORF">ERUC_LOCUS5354</name>
</gene>
<feature type="region of interest" description="Disordered" evidence="1">
    <location>
        <begin position="152"/>
        <end position="171"/>
    </location>
</feature>
<comment type="caution">
    <text evidence="3">The sequence shown here is derived from an EMBL/GenBank/DDBJ whole genome shotgun (WGS) entry which is preliminary data.</text>
</comment>
<dbReference type="InterPro" id="IPR044835">
    <property type="entry name" value="ARF_plant"/>
</dbReference>